<accession>A0A915C7X9</accession>
<feature type="region of interest" description="Disordered" evidence="1">
    <location>
        <begin position="1"/>
        <end position="25"/>
    </location>
</feature>
<sequence>MTEAISTAQQSGSGMSNGIDTSNRANKCNGSDNYKGSEWARDGQQSLCSPDIDITTLSNMRRSHIKNGGGPLNEAARRASNAVITPPPSEAGSNTEEIMEDVNDLPCICDRPVSYVVCLQCWKHFLGHAVRVCPRHPRRINLMDIAVCPNTACRGSQLEERSRPPSPVVLADGKPIPEDVEPGVSCEETTVG</sequence>
<protein>
    <submittedName>
        <fullName evidence="3">Uncharacterized protein</fullName>
    </submittedName>
</protein>
<dbReference type="WBParaSite" id="PgR098_g024_t04">
    <property type="protein sequence ID" value="PgR098_g024_t04"/>
    <property type="gene ID" value="PgR098_g024"/>
</dbReference>
<proteinExistence type="predicted"/>
<reference evidence="3" key="1">
    <citation type="submission" date="2022-11" db="UniProtKB">
        <authorList>
            <consortium name="WormBaseParasite"/>
        </authorList>
    </citation>
    <scope>IDENTIFICATION</scope>
</reference>
<organism evidence="2 3">
    <name type="scientific">Parascaris univalens</name>
    <name type="common">Nematode worm</name>
    <dbReference type="NCBI Taxonomy" id="6257"/>
    <lineage>
        <taxon>Eukaryota</taxon>
        <taxon>Metazoa</taxon>
        <taxon>Ecdysozoa</taxon>
        <taxon>Nematoda</taxon>
        <taxon>Chromadorea</taxon>
        <taxon>Rhabditida</taxon>
        <taxon>Spirurina</taxon>
        <taxon>Ascaridomorpha</taxon>
        <taxon>Ascaridoidea</taxon>
        <taxon>Ascarididae</taxon>
        <taxon>Parascaris</taxon>
    </lineage>
</organism>
<dbReference type="Proteomes" id="UP000887569">
    <property type="component" value="Unplaced"/>
</dbReference>
<evidence type="ECO:0000313" key="2">
    <source>
        <dbReference type="Proteomes" id="UP000887569"/>
    </source>
</evidence>
<evidence type="ECO:0000313" key="3">
    <source>
        <dbReference type="WBParaSite" id="PgR098_g024_t04"/>
    </source>
</evidence>
<name>A0A915C7X9_PARUN</name>
<feature type="region of interest" description="Disordered" evidence="1">
    <location>
        <begin position="156"/>
        <end position="192"/>
    </location>
</feature>
<keyword evidence="2" id="KW-1185">Reference proteome</keyword>
<evidence type="ECO:0000256" key="1">
    <source>
        <dbReference type="SAM" id="MobiDB-lite"/>
    </source>
</evidence>
<dbReference type="AlphaFoldDB" id="A0A915C7X9"/>